<dbReference type="PANTHER" id="PTHR15245">
    <property type="entry name" value="SYMPLEKIN-RELATED"/>
    <property type="match status" value="1"/>
</dbReference>
<feature type="compositionally biased region" description="Basic and acidic residues" evidence="4">
    <location>
        <begin position="810"/>
        <end position="819"/>
    </location>
</feature>
<dbReference type="InterPro" id="IPR011989">
    <property type="entry name" value="ARM-like"/>
</dbReference>
<keyword evidence="2" id="KW-0507">mRNA processing</keyword>
<dbReference type="InterPro" id="IPR016024">
    <property type="entry name" value="ARM-type_fold"/>
</dbReference>
<keyword evidence="3" id="KW-0539">Nucleus</keyword>
<reference evidence="7 8" key="1">
    <citation type="submission" date="2021-02" db="EMBL/GenBank/DDBJ databases">
        <title>Variation within the Batrachochytrium salamandrivorans European outbreak.</title>
        <authorList>
            <person name="Kelly M."/>
            <person name="Pasmans F."/>
            <person name="Shea T.P."/>
            <person name="Munoz J.F."/>
            <person name="Carranza S."/>
            <person name="Cuomo C.A."/>
            <person name="Martel A."/>
        </authorList>
    </citation>
    <scope>NUCLEOTIDE SEQUENCE [LARGE SCALE GENOMIC DNA]</scope>
    <source>
        <strain evidence="7 8">AMFP18/2</strain>
    </source>
</reference>
<keyword evidence="8" id="KW-1185">Reference proteome</keyword>
<dbReference type="Gene3D" id="1.25.10.10">
    <property type="entry name" value="Leucine-rich Repeat Variant"/>
    <property type="match status" value="1"/>
</dbReference>
<evidence type="ECO:0000256" key="2">
    <source>
        <dbReference type="ARBA" id="ARBA00022664"/>
    </source>
</evidence>
<evidence type="ECO:0000256" key="1">
    <source>
        <dbReference type="ARBA" id="ARBA00004123"/>
    </source>
</evidence>
<dbReference type="InterPro" id="IPR021850">
    <property type="entry name" value="Symplekin/Pta1"/>
</dbReference>
<evidence type="ECO:0000259" key="5">
    <source>
        <dbReference type="Pfam" id="PF11935"/>
    </source>
</evidence>
<evidence type="ECO:0000313" key="8">
    <source>
        <dbReference type="Proteomes" id="UP001648503"/>
    </source>
</evidence>
<gene>
    <name evidence="7" type="ORF">BASA50_004614</name>
</gene>
<dbReference type="SUPFAM" id="SSF48371">
    <property type="entry name" value="ARM repeat"/>
    <property type="match status" value="1"/>
</dbReference>
<evidence type="ECO:0000313" key="7">
    <source>
        <dbReference type="EMBL" id="KAH6597263.1"/>
    </source>
</evidence>
<organism evidence="7 8">
    <name type="scientific">Batrachochytrium salamandrivorans</name>
    <dbReference type="NCBI Taxonomy" id="1357716"/>
    <lineage>
        <taxon>Eukaryota</taxon>
        <taxon>Fungi</taxon>
        <taxon>Fungi incertae sedis</taxon>
        <taxon>Chytridiomycota</taxon>
        <taxon>Chytridiomycota incertae sedis</taxon>
        <taxon>Chytridiomycetes</taxon>
        <taxon>Rhizophydiales</taxon>
        <taxon>Rhizophydiales incertae sedis</taxon>
        <taxon>Batrachochytrium</taxon>
    </lineage>
</organism>
<dbReference type="EMBL" id="JAFCIX010000152">
    <property type="protein sequence ID" value="KAH6597263.1"/>
    <property type="molecule type" value="Genomic_DNA"/>
</dbReference>
<evidence type="ECO:0008006" key="9">
    <source>
        <dbReference type="Google" id="ProtNLM"/>
    </source>
</evidence>
<comment type="caution">
    <text evidence="7">The sequence shown here is derived from an EMBL/GenBank/DDBJ whole genome shotgun (WGS) entry which is preliminary data.</text>
</comment>
<feature type="region of interest" description="Disordered" evidence="4">
    <location>
        <begin position="801"/>
        <end position="820"/>
    </location>
</feature>
<proteinExistence type="predicted"/>
<evidence type="ECO:0000259" key="6">
    <source>
        <dbReference type="Pfam" id="PF12295"/>
    </source>
</evidence>
<dbReference type="Proteomes" id="UP001648503">
    <property type="component" value="Unassembled WGS sequence"/>
</dbReference>
<comment type="subcellular location">
    <subcellularLocation>
        <location evidence="1">Nucleus</location>
    </subcellularLocation>
</comment>
<dbReference type="PANTHER" id="PTHR15245:SF20">
    <property type="entry name" value="SYMPLEKIN"/>
    <property type="match status" value="1"/>
</dbReference>
<dbReference type="InterPro" id="IPR022075">
    <property type="entry name" value="Symplekin_C"/>
</dbReference>
<evidence type="ECO:0000256" key="4">
    <source>
        <dbReference type="SAM" id="MobiDB-lite"/>
    </source>
</evidence>
<feature type="domain" description="Symplekin C-terminal" evidence="6">
    <location>
        <begin position="963"/>
        <end position="1150"/>
    </location>
</feature>
<name>A0ABQ8FF58_9FUNG</name>
<feature type="domain" description="Symplekin/Pta1 N-terminal" evidence="5">
    <location>
        <begin position="98"/>
        <end position="313"/>
    </location>
</feature>
<dbReference type="Pfam" id="PF11935">
    <property type="entry name" value="SYMPK_PTA1_N"/>
    <property type="match status" value="1"/>
</dbReference>
<sequence>MEQQLLQTLQTGSVADKTSALLSCAAYVDSDIHFFAVTFLPVILPLAGKESDAGLRIQLLQLIDSVCAALGSGPLEVRYPVMAGCIEAVAVMFSDEAISVRKRLILSLTNMFPVAFRILCATPGDAKYWHIITILKTQVDALFIHENEGIRINAARYLSRVAIVQAPSDPSDNEELVSLNLIPVGHPYMNPQQLVAESVTLLDKFLTFLRASTQIQSTGAFLSSVINCLCDIITSRKQYAQPSLKVLLGMCKQPKPSHLSNFQYKNVQRTLKIVLLLVFPLPSIEPLQGETMDALEFLGTKTREIQVRLRRATKRSTPADFDEDVEDWKRTRFAVNDPTESSKEEVTALSAAIIARGVQKIPLVDAVQTIMNTLSGKTNDQLDQHIRVFLETEAIKAQHEKSMKLAEVQDPRLRAAAALQAANQPVEEKLDLVADALAYQTKESANALIIDIQAYMQLHKQQIGLIQAQTDYQQQHSDVKADRLDPGMEIKVEGDGLQSGDMGSRMLHPLSVDQTPTLAEHTVLSPDKRSELAVEALDRILAMESHFSVPTVAGTKPPHLIPKDKSNIIAARLGWMVIAIRVATRSSSNADVLRQRLLDFVLADFGKRVNFAILWLHEEQLLSESQNCHWYSTWFGNILAGLAADRGLCEDGDTDMPSAPMLADAPTDDNQPTSVHAVLDPRDRAYVRLLIEAPDFNSTAMDNIVACCESKIHLHLGVSALRDLIVFRPAVRDQCLDLLLKYCISSDKLLRSTAITTTRRLFENHTPLSLAISTFAVKQLTLLETATEFSQALTPAVESGDGGALSLHNQPDDRVDSHQSSDLGVADVLNDARDTKSSTPIVSLDAEETCQSVVENDSWTPDDVVRHLELYLSLCCFQDTLLDEICSMYHKFPLNVHAVVMQQLTGLLRALAVHPNKLLSLISTFPDGAESVALKAIEVLLNTEHAVATVKQAVSTYLERQLDVRFLIIIMPYLDRARILGELPKLVMVLDGSEEQHAVVRAVFTRLISANGSLTDDETKKASLTPAELLIRIHQIDDVVGLKRCVEATSICFEMPDIFKQEVLAVTLQQLADLPTLPVLFMRTAMQSLGAYKGLVSFVNNILTRLVNRRIWTHTQIWQGFIRCCTIMFPSSISIILALPKPQALELISKSPKLHAALHEYIGQQTTQKRARRDFVVLGQLLSQIGTQ</sequence>
<dbReference type="InterPro" id="IPR032460">
    <property type="entry name" value="Symplekin/Pta1_N"/>
</dbReference>
<dbReference type="Pfam" id="PF12295">
    <property type="entry name" value="Symplekin_C"/>
    <property type="match status" value="1"/>
</dbReference>
<evidence type="ECO:0000256" key="3">
    <source>
        <dbReference type="ARBA" id="ARBA00023242"/>
    </source>
</evidence>
<accession>A0ABQ8FF58</accession>
<protein>
    <recommendedName>
        <fullName evidence="9">Symplekin</fullName>
    </recommendedName>
</protein>